<dbReference type="Proteomes" id="UP000613177">
    <property type="component" value="Unassembled WGS sequence"/>
</dbReference>
<dbReference type="OrthoDB" id="2252251at2759"/>
<keyword evidence="3" id="KW-1185">Reference proteome</keyword>
<protein>
    <submittedName>
        <fullName evidence="2">Uncharacterized protein</fullName>
    </submittedName>
</protein>
<reference evidence="2" key="1">
    <citation type="submission" date="2021-01" db="EMBL/GenBank/DDBJ databases">
        <title>Metabolic potential, ecology and presence of endohyphal bacteria is reflected in genomic diversity of Mucoromycotina.</title>
        <authorList>
            <person name="Muszewska A."/>
            <person name="Okrasinska A."/>
            <person name="Steczkiewicz K."/>
            <person name="Drgas O."/>
            <person name="Orlowska M."/>
            <person name="Perlinska-Lenart U."/>
            <person name="Aleksandrzak-Piekarczyk T."/>
            <person name="Szatraj K."/>
            <person name="Zielenkiewicz U."/>
            <person name="Pilsyk S."/>
            <person name="Malc E."/>
            <person name="Mieczkowski P."/>
            <person name="Kruszewska J.S."/>
            <person name="Biernat P."/>
            <person name="Pawlowska J."/>
        </authorList>
    </citation>
    <scope>NUCLEOTIDE SEQUENCE</scope>
    <source>
        <strain evidence="2">WA0000018081</strain>
    </source>
</reference>
<proteinExistence type="predicted"/>
<organism evidence="2 3">
    <name type="scientific">Thamnidium elegans</name>
    <dbReference type="NCBI Taxonomy" id="101142"/>
    <lineage>
        <taxon>Eukaryota</taxon>
        <taxon>Fungi</taxon>
        <taxon>Fungi incertae sedis</taxon>
        <taxon>Mucoromycota</taxon>
        <taxon>Mucoromycotina</taxon>
        <taxon>Mucoromycetes</taxon>
        <taxon>Mucorales</taxon>
        <taxon>Mucorineae</taxon>
        <taxon>Mucoraceae</taxon>
        <taxon>Thamnidium</taxon>
    </lineage>
</organism>
<gene>
    <name evidence="2" type="ORF">INT48_003342</name>
</gene>
<feature type="compositionally biased region" description="Polar residues" evidence="1">
    <location>
        <begin position="64"/>
        <end position="75"/>
    </location>
</feature>
<comment type="caution">
    <text evidence="2">The sequence shown here is derived from an EMBL/GenBank/DDBJ whole genome shotgun (WGS) entry which is preliminary data.</text>
</comment>
<accession>A0A8H7SMV4</accession>
<feature type="region of interest" description="Disordered" evidence="1">
    <location>
        <begin position="46"/>
        <end position="75"/>
    </location>
</feature>
<evidence type="ECO:0000313" key="3">
    <source>
        <dbReference type="Proteomes" id="UP000613177"/>
    </source>
</evidence>
<evidence type="ECO:0000313" key="2">
    <source>
        <dbReference type="EMBL" id="KAG2230893.1"/>
    </source>
</evidence>
<dbReference type="AlphaFoldDB" id="A0A8H7SMV4"/>
<evidence type="ECO:0000256" key="1">
    <source>
        <dbReference type="SAM" id="MobiDB-lite"/>
    </source>
</evidence>
<feature type="compositionally biased region" description="Acidic residues" evidence="1">
    <location>
        <begin position="49"/>
        <end position="61"/>
    </location>
</feature>
<name>A0A8H7SMV4_9FUNG</name>
<dbReference type="EMBL" id="JAEPRE010000178">
    <property type="protein sequence ID" value="KAG2230893.1"/>
    <property type="molecule type" value="Genomic_DNA"/>
</dbReference>
<sequence>MEPPQHPGNPKWQNMSEWVKMKPPTSIDYIKNEAETLEESFERFGLTQEEGDWGDASETEDNWGVSNTNNSNSRW</sequence>